<keyword evidence="10" id="KW-1185">Reference proteome</keyword>
<evidence type="ECO:0000313" key="9">
    <source>
        <dbReference type="EMBL" id="OWZ09336.1"/>
    </source>
</evidence>
<dbReference type="STRING" id="4795.A0A225VV66"/>
<dbReference type="PANTHER" id="PTHR43806:SF67">
    <property type="entry name" value="EGF-LIKE DOMAIN-CONTAINING PROTEIN"/>
    <property type="match status" value="1"/>
</dbReference>
<dbReference type="GO" id="GO:0004252">
    <property type="term" value="F:serine-type endopeptidase activity"/>
    <property type="evidence" value="ECO:0007669"/>
    <property type="project" value="UniProtKB-UniRule"/>
</dbReference>
<evidence type="ECO:0000256" key="6">
    <source>
        <dbReference type="ARBA" id="ARBA00023619"/>
    </source>
</evidence>
<evidence type="ECO:0000256" key="3">
    <source>
        <dbReference type="ARBA" id="ARBA00022801"/>
    </source>
</evidence>
<evidence type="ECO:0000259" key="8">
    <source>
        <dbReference type="Pfam" id="PF00082"/>
    </source>
</evidence>
<evidence type="ECO:0000256" key="7">
    <source>
        <dbReference type="PROSITE-ProRule" id="PRU01240"/>
    </source>
</evidence>
<organism evidence="9 10">
    <name type="scientific">Phytophthora megakarya</name>
    <dbReference type="NCBI Taxonomy" id="4795"/>
    <lineage>
        <taxon>Eukaryota</taxon>
        <taxon>Sar</taxon>
        <taxon>Stramenopiles</taxon>
        <taxon>Oomycota</taxon>
        <taxon>Peronosporomycetes</taxon>
        <taxon>Peronosporales</taxon>
        <taxon>Peronosporaceae</taxon>
        <taxon>Phytophthora</taxon>
    </lineage>
</organism>
<evidence type="ECO:0000256" key="1">
    <source>
        <dbReference type="ARBA" id="ARBA00011073"/>
    </source>
</evidence>
<dbReference type="PANTHER" id="PTHR43806">
    <property type="entry name" value="PEPTIDASE S8"/>
    <property type="match status" value="1"/>
</dbReference>
<reference evidence="10" key="1">
    <citation type="submission" date="2017-03" db="EMBL/GenBank/DDBJ databases">
        <title>Phytopthora megakarya and P. palmivora, two closely related causual agents of cacao black pod achieved similar genome size and gene model numbers by different mechanisms.</title>
        <authorList>
            <person name="Ali S."/>
            <person name="Shao J."/>
            <person name="Larry D.J."/>
            <person name="Kronmiller B."/>
            <person name="Shen D."/>
            <person name="Strem M.D."/>
            <person name="Melnick R.L."/>
            <person name="Guiltinan M.J."/>
            <person name="Tyler B.M."/>
            <person name="Meinhardt L.W."/>
            <person name="Bailey B.A."/>
        </authorList>
    </citation>
    <scope>NUCLEOTIDE SEQUENCE [LARGE SCALE GENOMIC DNA]</scope>
    <source>
        <strain evidence="10">zdho120</strain>
    </source>
</reference>
<keyword evidence="2 7" id="KW-0645">Protease</keyword>
<dbReference type="GO" id="GO:0006508">
    <property type="term" value="P:proteolysis"/>
    <property type="evidence" value="ECO:0007669"/>
    <property type="project" value="UniProtKB-KW"/>
</dbReference>
<dbReference type="SUPFAM" id="SSF52743">
    <property type="entry name" value="Subtilisin-like"/>
    <property type="match status" value="1"/>
</dbReference>
<evidence type="ECO:0000256" key="5">
    <source>
        <dbReference type="ARBA" id="ARBA00023529"/>
    </source>
</evidence>
<dbReference type="InterPro" id="IPR050131">
    <property type="entry name" value="Peptidase_S8_subtilisin-like"/>
</dbReference>
<dbReference type="InterPro" id="IPR023828">
    <property type="entry name" value="Peptidase_S8_Ser-AS"/>
</dbReference>
<feature type="domain" description="Peptidase S8/S53" evidence="8">
    <location>
        <begin position="138"/>
        <end position="421"/>
    </location>
</feature>
<dbReference type="PRINTS" id="PR00723">
    <property type="entry name" value="SUBTILISIN"/>
</dbReference>
<dbReference type="OrthoDB" id="206201at2759"/>
<feature type="active site" description="Charge relay system" evidence="7">
    <location>
        <position position="356"/>
    </location>
</feature>
<dbReference type="Proteomes" id="UP000198211">
    <property type="component" value="Unassembled WGS sequence"/>
</dbReference>
<keyword evidence="3 7" id="KW-0378">Hydrolase</keyword>
<dbReference type="EMBL" id="NBNE01002828">
    <property type="protein sequence ID" value="OWZ09336.1"/>
    <property type="molecule type" value="Genomic_DNA"/>
</dbReference>
<proteinExistence type="inferred from homology"/>
<dbReference type="EC" id="3.4.21.62" evidence="6"/>
<feature type="active site" description="Charge relay system" evidence="7">
    <location>
        <position position="183"/>
    </location>
</feature>
<evidence type="ECO:0000256" key="2">
    <source>
        <dbReference type="ARBA" id="ARBA00022670"/>
    </source>
</evidence>
<evidence type="ECO:0000256" key="4">
    <source>
        <dbReference type="ARBA" id="ARBA00022825"/>
    </source>
</evidence>
<dbReference type="PROSITE" id="PS00138">
    <property type="entry name" value="SUBTILASE_SER"/>
    <property type="match status" value="1"/>
</dbReference>
<dbReference type="InterPro" id="IPR000209">
    <property type="entry name" value="Peptidase_S8/S53_dom"/>
</dbReference>
<dbReference type="AlphaFoldDB" id="A0A225VV66"/>
<comment type="caution">
    <text evidence="9">The sequence shown here is derived from an EMBL/GenBank/DDBJ whole genome shotgun (WGS) entry which is preliminary data.</text>
</comment>
<protein>
    <recommendedName>
        <fullName evidence="6">subtilisin</fullName>
        <ecNumber evidence="6">3.4.21.62</ecNumber>
    </recommendedName>
</protein>
<dbReference type="PROSITE" id="PS51892">
    <property type="entry name" value="SUBTILASE"/>
    <property type="match status" value="1"/>
</dbReference>
<dbReference type="InterPro" id="IPR036852">
    <property type="entry name" value="Peptidase_S8/S53_dom_sf"/>
</dbReference>
<dbReference type="Pfam" id="PF00082">
    <property type="entry name" value="Peptidase_S8"/>
    <property type="match status" value="1"/>
</dbReference>
<comment type="similarity">
    <text evidence="1 7">Belongs to the peptidase S8 family.</text>
</comment>
<gene>
    <name evidence="9" type="ORF">PHMEG_00017977</name>
</gene>
<dbReference type="InterPro" id="IPR015500">
    <property type="entry name" value="Peptidase_S8_subtilisin-rel"/>
</dbReference>
<evidence type="ECO:0000313" key="10">
    <source>
        <dbReference type="Proteomes" id="UP000198211"/>
    </source>
</evidence>
<sequence>MREGTTVTLQKVGALLEPTSLPRGTRIEHLVDSLKTLAATAQAPVLKLLNERIKTFTSSSTLWISNQLYIEDASIELLQRLKLESSIAEIHKELILTIGNHFKDEHLHVDDAESGMENLRWGAEKIGAVAVWAEGFTGTSITVAAIDTGVRGTHEALRSNFRGDYGWFDPETKSLTPLDISGHGTHVMGSIVGANGIGVAPNATWIACRGCKSTKLCLESSLVACAQFVLCPTDPNGNNANCSEAPRVVNNSWGIVHKAANFSAVIAAWQAAEIIPIFAIGNSGSLKTCGTVASPGDAINVIGVGATTSDDFLLPQSSTGPAPDGHIKPDIVAPGARIYSAWWTRDNIYTITSGTSTAAPHVAGAVALLLSVNSYLTYEQVWTALTTTAVHDGTIANNVAQSCGNTSALTTVVPNNIFGYGRLNVLSAVAQITTA</sequence>
<keyword evidence="4 7" id="KW-0720">Serine protease</keyword>
<comment type="catalytic activity">
    <reaction evidence="5">
        <text>Hydrolysis of proteins with broad specificity for peptide bonds, and a preference for a large uncharged residue in P1. Hydrolyzes peptide amides.</text>
        <dbReference type="EC" id="3.4.21.62"/>
    </reaction>
</comment>
<dbReference type="Gene3D" id="3.40.50.200">
    <property type="entry name" value="Peptidase S8/S53 domain"/>
    <property type="match status" value="1"/>
</dbReference>
<feature type="active site" description="Charge relay system" evidence="7">
    <location>
        <position position="147"/>
    </location>
</feature>
<accession>A0A225VV66</accession>
<name>A0A225VV66_9STRA</name>